<accession>A0A3B0VG84</accession>
<dbReference type="InterPro" id="IPR014721">
    <property type="entry name" value="Ribsml_uS5_D2-typ_fold_subgr"/>
</dbReference>
<name>A0A3B0VG84_9ZZZZ</name>
<dbReference type="AlphaFoldDB" id="A0A3B0VG84"/>
<dbReference type="InterPro" id="IPR045006">
    <property type="entry name" value="CHLI-like"/>
</dbReference>
<dbReference type="Pfam" id="PF01078">
    <property type="entry name" value="Mg_chelatase"/>
    <property type="match status" value="1"/>
</dbReference>
<protein>
    <submittedName>
        <fullName evidence="3">MG(2+) CHELATASE FAMILY PROTEIN / ComM-related protein</fullName>
    </submittedName>
</protein>
<dbReference type="InterPro" id="IPR025158">
    <property type="entry name" value="Mg_chelat-rel_C"/>
</dbReference>
<gene>
    <name evidence="3" type="ORF">MNBD_CHLOROFLEXI01-3568</name>
</gene>
<dbReference type="InterPro" id="IPR000523">
    <property type="entry name" value="Mg_chelatse_chII-like_cat_dom"/>
</dbReference>
<organism evidence="3">
    <name type="scientific">hydrothermal vent metagenome</name>
    <dbReference type="NCBI Taxonomy" id="652676"/>
    <lineage>
        <taxon>unclassified sequences</taxon>
        <taxon>metagenomes</taxon>
        <taxon>ecological metagenomes</taxon>
    </lineage>
</organism>
<dbReference type="Gene3D" id="3.30.230.10">
    <property type="match status" value="1"/>
</dbReference>
<dbReference type="Gene3D" id="3.40.50.300">
    <property type="entry name" value="P-loop containing nucleotide triphosphate hydrolases"/>
    <property type="match status" value="1"/>
</dbReference>
<reference evidence="3" key="1">
    <citation type="submission" date="2018-06" db="EMBL/GenBank/DDBJ databases">
        <authorList>
            <person name="Zhirakovskaya E."/>
        </authorList>
    </citation>
    <scope>NUCLEOTIDE SEQUENCE</scope>
</reference>
<dbReference type="PANTHER" id="PTHR32039">
    <property type="entry name" value="MAGNESIUM-CHELATASE SUBUNIT CHLI"/>
    <property type="match status" value="1"/>
</dbReference>
<feature type="domain" description="AAA+ ATPase" evidence="2">
    <location>
        <begin position="214"/>
        <end position="399"/>
    </location>
</feature>
<dbReference type="SMART" id="SM00382">
    <property type="entry name" value="AAA"/>
    <property type="match status" value="1"/>
</dbReference>
<dbReference type="SUPFAM" id="SSF54211">
    <property type="entry name" value="Ribosomal protein S5 domain 2-like"/>
    <property type="match status" value="1"/>
</dbReference>
<dbReference type="PANTHER" id="PTHR32039:SF7">
    <property type="entry name" value="COMPETENCE PROTEIN COMM"/>
    <property type="match status" value="1"/>
</dbReference>
<evidence type="ECO:0000259" key="2">
    <source>
        <dbReference type="SMART" id="SM00382"/>
    </source>
</evidence>
<dbReference type="EMBL" id="UOEU01000147">
    <property type="protein sequence ID" value="VAW31056.1"/>
    <property type="molecule type" value="Genomic_DNA"/>
</dbReference>
<dbReference type="NCBIfam" id="TIGR00368">
    <property type="entry name" value="YifB family Mg chelatase-like AAA ATPase"/>
    <property type="match status" value="1"/>
</dbReference>
<evidence type="ECO:0000313" key="3">
    <source>
        <dbReference type="EMBL" id="VAW31056.1"/>
    </source>
</evidence>
<dbReference type="GO" id="GO:0005524">
    <property type="term" value="F:ATP binding"/>
    <property type="evidence" value="ECO:0007669"/>
    <property type="project" value="InterPro"/>
</dbReference>
<comment type="similarity">
    <text evidence="1">Belongs to the Mg-chelatase subunits D/I family. ComM subfamily.</text>
</comment>
<dbReference type="InterPro" id="IPR004482">
    <property type="entry name" value="Mg_chelat-rel"/>
</dbReference>
<evidence type="ECO:0000256" key="1">
    <source>
        <dbReference type="ARBA" id="ARBA00006354"/>
    </source>
</evidence>
<proteinExistence type="inferred from homology"/>
<dbReference type="SUPFAM" id="SSF52540">
    <property type="entry name" value="P-loop containing nucleoside triphosphate hydrolases"/>
    <property type="match status" value="1"/>
</dbReference>
<dbReference type="InterPro" id="IPR020568">
    <property type="entry name" value="Ribosomal_Su5_D2-typ_SF"/>
</dbReference>
<dbReference type="Pfam" id="PF13335">
    <property type="entry name" value="Mg_chelatase_C"/>
    <property type="match status" value="1"/>
</dbReference>
<dbReference type="Pfam" id="PF13541">
    <property type="entry name" value="ChlI"/>
    <property type="match status" value="1"/>
</dbReference>
<dbReference type="InterPro" id="IPR027417">
    <property type="entry name" value="P-loop_NTPase"/>
</dbReference>
<dbReference type="InterPro" id="IPR003593">
    <property type="entry name" value="AAA+_ATPase"/>
</dbReference>
<sequence>MLAKVFSCAIVGLEAGIVEVEVDIIRGAPMFNLVGLPDAAVRESRDRVHSAIKNSGFTFPSNKRITVNLAPADLRKEGPAYDLPIAIGVLAATQQLWSEKLENAFFLGELSLDGRARHTKGVLPMTALAREQGFSRVFVPADDAAEAALLPDVEVFAVHNLAELVAHLTGLKPLTPYTVDLEEEFREKPVYAADFADIMGQEHVKRAIEVAAAGGHNLLMSGPPGAGKTLIAKSLPSIMPRMSVDEALEVTKIYSVAGLLPPDTPLVRNRPFRSPHHTISYAGLVGGGAWPRPGEISLSHRGVLFLDELPEFGSNLIEVLRQPMEGIPREVSISRASGTVTFPANFMLVAAQNPCPCGYFGDPTHACSCSNSMITRYQKRISGPMMDRIDLHVEVPRVEYEKLTSQQRGETSDDIRERVERARQTQGERFKDHALFANADMGPSEVRELCQLDETGNRLMKSAMAQMNLSARGFHRILKVSRTIADLSGEAAVQPAHLAEALQYRPRQV</sequence>